<organism evidence="1 2">
    <name type="scientific">Candidatus Erysipelatoclostridium merdavium</name>
    <dbReference type="NCBI Taxonomy" id="2838566"/>
    <lineage>
        <taxon>Bacteria</taxon>
        <taxon>Bacillati</taxon>
        <taxon>Bacillota</taxon>
        <taxon>Erysipelotrichia</taxon>
        <taxon>Erysipelotrichales</taxon>
        <taxon>Erysipelotrichales incertae sedis</taxon>
    </lineage>
</organism>
<evidence type="ECO:0000313" key="2">
    <source>
        <dbReference type="Proteomes" id="UP000886724"/>
    </source>
</evidence>
<dbReference type="Gene3D" id="3.40.50.360">
    <property type="match status" value="1"/>
</dbReference>
<gene>
    <name evidence="1" type="ORF">H9980_13275</name>
</gene>
<sequence length="83" mass="9585">MANEDTSILVAYYRPNSFDCSSDDIKEGELDIQEIVDIIDENIEADFFEIEAEQEYSQNLDELSNQIQMKKNSDYPQLKSKVA</sequence>
<dbReference type="InterPro" id="IPR029039">
    <property type="entry name" value="Flavoprotein-like_sf"/>
</dbReference>
<proteinExistence type="predicted"/>
<protein>
    <submittedName>
        <fullName evidence="1">Uncharacterized protein</fullName>
    </submittedName>
</protein>
<dbReference type="Proteomes" id="UP000886724">
    <property type="component" value="Unassembled WGS sequence"/>
</dbReference>
<evidence type="ECO:0000313" key="1">
    <source>
        <dbReference type="EMBL" id="HIX82919.1"/>
    </source>
</evidence>
<reference evidence="1" key="1">
    <citation type="journal article" date="2021" name="PeerJ">
        <title>Extensive microbial diversity within the chicken gut microbiome revealed by metagenomics and culture.</title>
        <authorList>
            <person name="Gilroy R."/>
            <person name="Ravi A."/>
            <person name="Getino M."/>
            <person name="Pursley I."/>
            <person name="Horton D.L."/>
            <person name="Alikhan N.F."/>
            <person name="Baker D."/>
            <person name="Gharbi K."/>
            <person name="Hall N."/>
            <person name="Watson M."/>
            <person name="Adriaenssens E.M."/>
            <person name="Foster-Nyarko E."/>
            <person name="Jarju S."/>
            <person name="Secka A."/>
            <person name="Antonio M."/>
            <person name="Oren A."/>
            <person name="Chaudhuri R.R."/>
            <person name="La Ragione R."/>
            <person name="Hildebrand F."/>
            <person name="Pallen M.J."/>
        </authorList>
    </citation>
    <scope>NUCLEOTIDE SEQUENCE</scope>
    <source>
        <strain evidence="1">ChiGjej1B1-14440</strain>
    </source>
</reference>
<dbReference type="EMBL" id="DXET01000297">
    <property type="protein sequence ID" value="HIX82919.1"/>
    <property type="molecule type" value="Genomic_DNA"/>
</dbReference>
<comment type="caution">
    <text evidence="1">The sequence shown here is derived from an EMBL/GenBank/DDBJ whole genome shotgun (WGS) entry which is preliminary data.</text>
</comment>
<dbReference type="AlphaFoldDB" id="A0A9D2BPL4"/>
<name>A0A9D2BPL4_9FIRM</name>
<reference evidence="1" key="2">
    <citation type="submission" date="2021-04" db="EMBL/GenBank/DDBJ databases">
        <authorList>
            <person name="Gilroy R."/>
        </authorList>
    </citation>
    <scope>NUCLEOTIDE SEQUENCE</scope>
    <source>
        <strain evidence="1">ChiGjej1B1-14440</strain>
    </source>
</reference>
<accession>A0A9D2BPL4</accession>